<dbReference type="EMBL" id="JAACJL010000047">
    <property type="protein sequence ID" value="KAF4612695.1"/>
    <property type="molecule type" value="Genomic_DNA"/>
</dbReference>
<gene>
    <name evidence="1" type="ORF">D9613_011777</name>
</gene>
<protein>
    <submittedName>
        <fullName evidence="1">Uncharacterized protein</fullName>
    </submittedName>
</protein>
<dbReference type="Proteomes" id="UP000521872">
    <property type="component" value="Unassembled WGS sequence"/>
</dbReference>
<evidence type="ECO:0000313" key="1">
    <source>
        <dbReference type="EMBL" id="KAF4612695.1"/>
    </source>
</evidence>
<dbReference type="AlphaFoldDB" id="A0A8H4QKB8"/>
<evidence type="ECO:0000313" key="2">
    <source>
        <dbReference type="Proteomes" id="UP000521872"/>
    </source>
</evidence>
<keyword evidence="2" id="KW-1185">Reference proteome</keyword>
<sequence>MTGYSFKRAPSAYIAFRPIETEPPRHSTLPTHSGDLQLPMALSEPTVGLSLILTMVQYVLLSDALFDVQAVSVPVVSPQDKLSGRTTTQRTLTSRAWSNPLLSIARFDSFCCSCDSLAAQVIKLSGRQLGRYEGCILLLLHILGIAGSP</sequence>
<reference evidence="1 2" key="1">
    <citation type="submission" date="2019-12" db="EMBL/GenBank/DDBJ databases">
        <authorList>
            <person name="Floudas D."/>
            <person name="Bentzer J."/>
            <person name="Ahren D."/>
            <person name="Johansson T."/>
            <person name="Persson P."/>
            <person name="Tunlid A."/>
        </authorList>
    </citation>
    <scope>NUCLEOTIDE SEQUENCE [LARGE SCALE GENOMIC DNA]</scope>
    <source>
        <strain evidence="1 2">CBS 102.39</strain>
    </source>
</reference>
<comment type="caution">
    <text evidence="1">The sequence shown here is derived from an EMBL/GenBank/DDBJ whole genome shotgun (WGS) entry which is preliminary data.</text>
</comment>
<proteinExistence type="predicted"/>
<accession>A0A8H4QKB8</accession>
<organism evidence="1 2">
    <name type="scientific">Agrocybe pediades</name>
    <dbReference type="NCBI Taxonomy" id="84607"/>
    <lineage>
        <taxon>Eukaryota</taxon>
        <taxon>Fungi</taxon>
        <taxon>Dikarya</taxon>
        <taxon>Basidiomycota</taxon>
        <taxon>Agaricomycotina</taxon>
        <taxon>Agaricomycetes</taxon>
        <taxon>Agaricomycetidae</taxon>
        <taxon>Agaricales</taxon>
        <taxon>Agaricineae</taxon>
        <taxon>Strophariaceae</taxon>
        <taxon>Agrocybe</taxon>
    </lineage>
</organism>
<name>A0A8H4QKB8_9AGAR</name>